<sequence length="101" mass="11224">MAFAGHRGGQKEADTLICALLRDIFGNPFRPVKVNKRWHTGTAVSLARGMYESRDFSAMPILADALQDAGCDNDDILTHCRDPKQVHVRGCWAVDLVLDKK</sequence>
<gene>
    <name evidence="1" type="ORF">J8F10_15380</name>
</gene>
<evidence type="ECO:0000313" key="1">
    <source>
        <dbReference type="EMBL" id="MBP3956655.1"/>
    </source>
</evidence>
<keyword evidence="2" id="KW-1185">Reference proteome</keyword>
<dbReference type="EMBL" id="JAGKQQ010000001">
    <property type="protein sequence ID" value="MBP3956655.1"/>
    <property type="molecule type" value="Genomic_DNA"/>
</dbReference>
<dbReference type="Proteomes" id="UP000676565">
    <property type="component" value="Unassembled WGS sequence"/>
</dbReference>
<protein>
    <submittedName>
        <fullName evidence="1">Uncharacterized protein</fullName>
    </submittedName>
</protein>
<accession>A0ABS5BSL2</accession>
<comment type="caution">
    <text evidence="1">The sequence shown here is derived from an EMBL/GenBank/DDBJ whole genome shotgun (WGS) entry which is preliminary data.</text>
</comment>
<reference evidence="1 2" key="1">
    <citation type="submission" date="2021-04" db="EMBL/GenBank/DDBJ databases">
        <authorList>
            <person name="Ivanova A."/>
        </authorList>
    </citation>
    <scope>NUCLEOTIDE SEQUENCE [LARGE SCALE GENOMIC DNA]</scope>
    <source>
        <strain evidence="1 2">G18</strain>
    </source>
</reference>
<name>A0ABS5BSL2_9BACT</name>
<proteinExistence type="predicted"/>
<evidence type="ECO:0000313" key="2">
    <source>
        <dbReference type="Proteomes" id="UP000676565"/>
    </source>
</evidence>
<organism evidence="1 2">
    <name type="scientific">Gemmata palustris</name>
    <dbReference type="NCBI Taxonomy" id="2822762"/>
    <lineage>
        <taxon>Bacteria</taxon>
        <taxon>Pseudomonadati</taxon>
        <taxon>Planctomycetota</taxon>
        <taxon>Planctomycetia</taxon>
        <taxon>Gemmatales</taxon>
        <taxon>Gemmataceae</taxon>
        <taxon>Gemmata</taxon>
    </lineage>
</organism>